<accession>A0A841YE56</accession>
<reference evidence="3 4" key="1">
    <citation type="submission" date="2020-03" db="EMBL/GenBank/DDBJ databases">
        <title>Soil Listeria distribution.</title>
        <authorList>
            <person name="Liao J."/>
            <person name="Wiedmann M."/>
        </authorList>
    </citation>
    <scope>NUCLEOTIDE SEQUENCE [LARGE SCALE GENOMIC DNA]</scope>
    <source>
        <strain evidence="3 4">FSL L7-1645</strain>
    </source>
</reference>
<keyword evidence="3" id="KW-0378">Hydrolase</keyword>
<gene>
    <name evidence="3" type="ORF">HB844_07310</name>
</gene>
<evidence type="ECO:0000313" key="3">
    <source>
        <dbReference type="EMBL" id="MBC1398672.1"/>
    </source>
</evidence>
<evidence type="ECO:0000313" key="4">
    <source>
        <dbReference type="Proteomes" id="UP000571128"/>
    </source>
</evidence>
<proteinExistence type="inferred from homology"/>
<comment type="similarity">
    <text evidence="1">Belongs to the Nudix hydrolase family.</text>
</comment>
<dbReference type="RefSeq" id="WP_007548273.1">
    <property type="nucleotide sequence ID" value="NZ_JAARPY010000006.1"/>
</dbReference>
<dbReference type="Pfam" id="PF00293">
    <property type="entry name" value="NUDIX"/>
    <property type="match status" value="1"/>
</dbReference>
<dbReference type="PANTHER" id="PTHR43736">
    <property type="entry name" value="ADP-RIBOSE PYROPHOSPHATASE"/>
    <property type="match status" value="1"/>
</dbReference>
<protein>
    <submittedName>
        <fullName evidence="3">NUDIX hydrolase</fullName>
    </submittedName>
</protein>
<dbReference type="PROSITE" id="PS51462">
    <property type="entry name" value="NUDIX"/>
    <property type="match status" value="1"/>
</dbReference>
<dbReference type="InterPro" id="IPR000086">
    <property type="entry name" value="NUDIX_hydrolase_dom"/>
</dbReference>
<organism evidence="3 4">
    <name type="scientific">Listeria fleischmannii</name>
    <dbReference type="NCBI Taxonomy" id="1069827"/>
    <lineage>
        <taxon>Bacteria</taxon>
        <taxon>Bacillati</taxon>
        <taxon>Bacillota</taxon>
        <taxon>Bacilli</taxon>
        <taxon>Bacillales</taxon>
        <taxon>Listeriaceae</taxon>
        <taxon>Listeria</taxon>
    </lineage>
</organism>
<name>A0A841YE56_9LIST</name>
<dbReference type="GO" id="GO:0016787">
    <property type="term" value="F:hydrolase activity"/>
    <property type="evidence" value="ECO:0007669"/>
    <property type="project" value="UniProtKB-KW"/>
</dbReference>
<dbReference type="SUPFAM" id="SSF55811">
    <property type="entry name" value="Nudix"/>
    <property type="match status" value="1"/>
</dbReference>
<evidence type="ECO:0000259" key="2">
    <source>
        <dbReference type="PROSITE" id="PS51462"/>
    </source>
</evidence>
<dbReference type="InterPro" id="IPR015797">
    <property type="entry name" value="NUDIX_hydrolase-like_dom_sf"/>
</dbReference>
<dbReference type="CDD" id="cd18873">
    <property type="entry name" value="NUDIX_NadM_like"/>
    <property type="match status" value="1"/>
</dbReference>
<dbReference type="EMBL" id="JAARPY010000006">
    <property type="protein sequence ID" value="MBC1398672.1"/>
    <property type="molecule type" value="Genomic_DNA"/>
</dbReference>
<sequence length="239" mass="26959">MTENFVNENEALKAYDAKKFRTPDGYTSDILLFTVEKSQLHVLLIERSRLNAEGKPNIEGGKWAFPGGFVNPDEDAYQAGIRELEEETGLTDIPLTAFGVYDKPGRDPRGWIITRAHYAFVPKEALLKRVAGDDAANVALVSVEEAFSWPLAFDHLDILRDATQKINREMLLSTKVSDFLPEFFTSEELYTVLSGCTLKGAIPSFEEFDHYIELLPFIEKGQDGKYFFSSEANAHSIFF</sequence>
<comment type="caution">
    <text evidence="3">The sequence shown here is derived from an EMBL/GenBank/DDBJ whole genome shotgun (WGS) entry which is preliminary data.</text>
</comment>
<dbReference type="PANTHER" id="PTHR43736:SF1">
    <property type="entry name" value="DIHYDRONEOPTERIN TRIPHOSPHATE DIPHOSPHATASE"/>
    <property type="match status" value="1"/>
</dbReference>
<evidence type="ECO:0000256" key="1">
    <source>
        <dbReference type="ARBA" id="ARBA00005582"/>
    </source>
</evidence>
<dbReference type="AlphaFoldDB" id="A0A841YE56"/>
<dbReference type="Proteomes" id="UP000571128">
    <property type="component" value="Unassembled WGS sequence"/>
</dbReference>
<feature type="domain" description="Nudix hydrolase" evidence="2">
    <location>
        <begin position="23"/>
        <end position="163"/>
    </location>
</feature>
<dbReference type="Gene3D" id="3.90.79.10">
    <property type="entry name" value="Nucleoside Triphosphate Pyrophosphohydrolase"/>
    <property type="match status" value="1"/>
</dbReference>